<evidence type="ECO:0000313" key="3">
    <source>
        <dbReference type="Proteomes" id="UP001165275"/>
    </source>
</evidence>
<reference evidence="2" key="1">
    <citation type="submission" date="2021-04" db="EMBL/GenBank/DDBJ databases">
        <title>Genome sequence of Serratia sp. arafor3.</title>
        <authorList>
            <person name="Besaury L."/>
        </authorList>
    </citation>
    <scope>NUCLEOTIDE SEQUENCE</scope>
    <source>
        <strain evidence="2">Arafor3</strain>
    </source>
</reference>
<gene>
    <name evidence="2" type="ORF">KAJ71_07995</name>
</gene>
<dbReference type="Proteomes" id="UP001165275">
    <property type="component" value="Unassembled WGS sequence"/>
</dbReference>
<protein>
    <submittedName>
        <fullName evidence="2">Glycosyltransferase family 4 protein</fullName>
    </submittedName>
</protein>
<dbReference type="SUPFAM" id="SSF53756">
    <property type="entry name" value="UDP-Glycosyltransferase/glycogen phosphorylase"/>
    <property type="match status" value="1"/>
</dbReference>
<keyword evidence="3" id="KW-1185">Reference proteome</keyword>
<sequence>MKSDPQTPPIYVGYVVKRYPRFSETFVVNEILAHERAGAKVAIFALGPVDEPHFQHDIAEVRAPVTRLNDKQRNCESFWALLQQAHQQLPDFANNLFLAQHHNIHEFAQAIMLALAVRAQGIQCLHAHFATRATTVARLAARLSGISYTFTAHAKDIYYPYEETTDMARKLRDSARAITVSDYNLAYLKQQYGRDADKAIRVYNGIDLAKFPYQAPANQTRHILAVGRLVAKKGFDILIEALSLLHSRGIEFRATIVGYGPLQDALATQIQTAGIAHKVTLAGPLPQPGIIYAMQNAAMVVAPCVVSEEGDRDGLPTILLEAMALGTPVISTRVAGIPELVTEGETGLCVAPQDPHALAKAMLRLLDEAPTGLALSLRARKRIEQHYDIDKNTTQLRAIFRASARPIPATQGGQS</sequence>
<dbReference type="EMBL" id="JAGQDC010000004">
    <property type="protein sequence ID" value="MCL1028965.1"/>
    <property type="molecule type" value="Genomic_DNA"/>
</dbReference>
<dbReference type="PANTHER" id="PTHR45947:SF14">
    <property type="entry name" value="SLL1723 PROTEIN"/>
    <property type="match status" value="1"/>
</dbReference>
<accession>A0ABT0KA94</accession>
<evidence type="ECO:0000313" key="2">
    <source>
        <dbReference type="EMBL" id="MCL1028965.1"/>
    </source>
</evidence>
<evidence type="ECO:0000259" key="1">
    <source>
        <dbReference type="Pfam" id="PF13439"/>
    </source>
</evidence>
<dbReference type="Pfam" id="PF13439">
    <property type="entry name" value="Glyco_transf_4"/>
    <property type="match status" value="1"/>
</dbReference>
<name>A0ABT0KA94_9GAMM</name>
<organism evidence="2 3">
    <name type="scientific">Serratia silvae</name>
    <dbReference type="NCBI Taxonomy" id="2824122"/>
    <lineage>
        <taxon>Bacteria</taxon>
        <taxon>Pseudomonadati</taxon>
        <taxon>Pseudomonadota</taxon>
        <taxon>Gammaproteobacteria</taxon>
        <taxon>Enterobacterales</taxon>
        <taxon>Yersiniaceae</taxon>
        <taxon>Serratia</taxon>
    </lineage>
</organism>
<dbReference type="PANTHER" id="PTHR45947">
    <property type="entry name" value="SULFOQUINOVOSYL TRANSFERASE SQD2"/>
    <property type="match status" value="1"/>
</dbReference>
<dbReference type="InterPro" id="IPR050194">
    <property type="entry name" value="Glycosyltransferase_grp1"/>
</dbReference>
<dbReference type="Pfam" id="PF13692">
    <property type="entry name" value="Glyco_trans_1_4"/>
    <property type="match status" value="1"/>
</dbReference>
<comment type="caution">
    <text evidence="2">The sequence shown here is derived from an EMBL/GenBank/DDBJ whole genome shotgun (WGS) entry which is preliminary data.</text>
</comment>
<proteinExistence type="predicted"/>
<dbReference type="Gene3D" id="3.40.50.2000">
    <property type="entry name" value="Glycogen Phosphorylase B"/>
    <property type="match status" value="2"/>
</dbReference>
<feature type="domain" description="Glycosyltransferase subfamily 4-like N-terminal" evidence="1">
    <location>
        <begin position="24"/>
        <end position="209"/>
    </location>
</feature>
<dbReference type="CDD" id="cd03801">
    <property type="entry name" value="GT4_PimA-like"/>
    <property type="match status" value="1"/>
</dbReference>
<dbReference type="InterPro" id="IPR028098">
    <property type="entry name" value="Glyco_trans_4-like_N"/>
</dbReference>
<dbReference type="RefSeq" id="WP_248945227.1">
    <property type="nucleotide sequence ID" value="NZ_CBCSGY010000024.1"/>
</dbReference>